<dbReference type="InterPro" id="IPR008579">
    <property type="entry name" value="UGlyAH_Cupin_dom"/>
</dbReference>
<dbReference type="InterPro" id="IPR014710">
    <property type="entry name" value="RmlC-like_jellyroll"/>
</dbReference>
<dbReference type="PANTHER" id="PTHR40943:SF2">
    <property type="entry name" value="(S)-UREIDOGLYCINE AMINOHYDROLASE CUPIN DOMAIN-CONTAINING PROTEIN"/>
    <property type="match status" value="1"/>
</dbReference>
<dbReference type="SUPFAM" id="SSF51182">
    <property type="entry name" value="RmlC-like cupins"/>
    <property type="match status" value="1"/>
</dbReference>
<feature type="domain" description="(S)-ureidoglycine aminohydrolase cupin" evidence="1">
    <location>
        <begin position="41"/>
        <end position="113"/>
    </location>
</feature>
<gene>
    <name evidence="2" type="ORF">Sps_02567</name>
</gene>
<dbReference type="Gene3D" id="2.60.120.10">
    <property type="entry name" value="Jelly Rolls"/>
    <property type="match status" value="1"/>
</dbReference>
<dbReference type="AlphaFoldDB" id="A0A1S6HQC2"/>
<dbReference type="PANTHER" id="PTHR40943">
    <property type="entry name" value="CYTOPLASMIC PROTEIN-RELATED"/>
    <property type="match status" value="1"/>
</dbReference>
<protein>
    <submittedName>
        <fullName evidence="2">Putative enzyme of the cupin superfamily</fullName>
    </submittedName>
</protein>
<dbReference type="KEGG" id="spsw:Sps_02567"/>
<evidence type="ECO:0000259" key="1">
    <source>
        <dbReference type="Pfam" id="PF05899"/>
    </source>
</evidence>
<evidence type="ECO:0000313" key="2">
    <source>
        <dbReference type="EMBL" id="AQS37720.1"/>
    </source>
</evidence>
<evidence type="ECO:0000313" key="3">
    <source>
        <dbReference type="Proteomes" id="UP000189545"/>
    </source>
</evidence>
<dbReference type="STRING" id="225848.Sps_02567"/>
<dbReference type="Proteomes" id="UP000189545">
    <property type="component" value="Chromosome"/>
</dbReference>
<dbReference type="InterPro" id="IPR011051">
    <property type="entry name" value="RmlC_Cupin_sf"/>
</dbReference>
<dbReference type="CDD" id="cd02227">
    <property type="entry name" value="cupin_TM1112-like"/>
    <property type="match status" value="1"/>
</dbReference>
<dbReference type="EMBL" id="CP014782">
    <property type="protein sequence ID" value="AQS37720.1"/>
    <property type="molecule type" value="Genomic_DNA"/>
</dbReference>
<proteinExistence type="predicted"/>
<reference evidence="2 3" key="1">
    <citation type="submission" date="2016-03" db="EMBL/GenBank/DDBJ databases">
        <title>Complete genome sequence of Shewanella psychrophila WP2, a deep sea bacterium isolated from west Pacific sediment.</title>
        <authorList>
            <person name="Xu G."/>
            <person name="Jian H."/>
        </authorList>
    </citation>
    <scope>NUCLEOTIDE SEQUENCE [LARGE SCALE GENOMIC DNA]</scope>
    <source>
        <strain evidence="2 3">WP2</strain>
    </source>
</reference>
<dbReference type="Pfam" id="PF05899">
    <property type="entry name" value="Cupin_3"/>
    <property type="match status" value="1"/>
</dbReference>
<name>A0A1S6HQC2_9GAMM</name>
<organism evidence="2 3">
    <name type="scientific">Shewanella psychrophila</name>
    <dbReference type="NCBI Taxonomy" id="225848"/>
    <lineage>
        <taxon>Bacteria</taxon>
        <taxon>Pseudomonadati</taxon>
        <taxon>Pseudomonadota</taxon>
        <taxon>Gammaproteobacteria</taxon>
        <taxon>Alteromonadales</taxon>
        <taxon>Shewanellaceae</taxon>
        <taxon>Shewanella</taxon>
    </lineage>
</organism>
<sequence length="121" mass="13749">MNIDDIINFNTSTPDIERYSLADEKVLSGKPSQELSNHYSSPCDQFHTGVWQGDKGQWQVEYTEHEYCEILSGTSVIRCDDGNEMRVTKGDRFVIPAGFSGTWEVIDTCKKVYVIFEANKS</sequence>
<accession>A0A1S6HQC2</accession>
<keyword evidence="3" id="KW-1185">Reference proteome</keyword>